<dbReference type="EMBL" id="JBEDNZ010000014">
    <property type="protein sequence ID" value="KAL0830067.1"/>
    <property type="molecule type" value="Genomic_DNA"/>
</dbReference>
<organism evidence="2 3">
    <name type="scientific">Loxostege sticticalis</name>
    <name type="common">Beet webworm moth</name>
    <dbReference type="NCBI Taxonomy" id="481309"/>
    <lineage>
        <taxon>Eukaryota</taxon>
        <taxon>Metazoa</taxon>
        <taxon>Ecdysozoa</taxon>
        <taxon>Arthropoda</taxon>
        <taxon>Hexapoda</taxon>
        <taxon>Insecta</taxon>
        <taxon>Pterygota</taxon>
        <taxon>Neoptera</taxon>
        <taxon>Endopterygota</taxon>
        <taxon>Lepidoptera</taxon>
        <taxon>Glossata</taxon>
        <taxon>Ditrysia</taxon>
        <taxon>Pyraloidea</taxon>
        <taxon>Crambidae</taxon>
        <taxon>Pyraustinae</taxon>
        <taxon>Loxostege</taxon>
    </lineage>
</organism>
<feature type="domain" description="Bro-N" evidence="1">
    <location>
        <begin position="1"/>
        <end position="59"/>
    </location>
</feature>
<sequence length="171" mass="20029">MVFDKNHLQTPSSSNWQPQTIFVSEPGVYMLMARSNKPEAKRFLRYVYETVLPTIRQNGYILRLDRCFEAAKFHLRDKTENTGCVYLASNELLSNQGLYKIGSTCDLDRTMYELNTASPYNWVILFAYGTDERFKLVKDIHSHFQANHVCREFFKFTGGHDEPITKCKEFF</sequence>
<proteinExistence type="predicted"/>
<evidence type="ECO:0000259" key="1">
    <source>
        <dbReference type="PROSITE" id="PS51750"/>
    </source>
</evidence>
<protein>
    <recommendedName>
        <fullName evidence="1">Bro-N domain-containing protein</fullName>
    </recommendedName>
</protein>
<gene>
    <name evidence="2" type="ORF">ABMA28_003524</name>
</gene>
<dbReference type="AlphaFoldDB" id="A0ABD0SWD6"/>
<evidence type="ECO:0000313" key="3">
    <source>
        <dbReference type="Proteomes" id="UP001549921"/>
    </source>
</evidence>
<dbReference type="InterPro" id="IPR003497">
    <property type="entry name" value="BRO_N_domain"/>
</dbReference>
<evidence type="ECO:0000313" key="2">
    <source>
        <dbReference type="EMBL" id="KAL0830067.1"/>
    </source>
</evidence>
<name>A0ABD0SWD6_LOXSC</name>
<dbReference type="Pfam" id="PF13455">
    <property type="entry name" value="MUG113"/>
    <property type="match status" value="1"/>
</dbReference>
<reference evidence="2 3" key="1">
    <citation type="submission" date="2024-06" db="EMBL/GenBank/DDBJ databases">
        <title>A chromosome-level genome assembly of beet webworm, Loxostege sticticalis.</title>
        <authorList>
            <person name="Zhang Y."/>
        </authorList>
    </citation>
    <scope>NUCLEOTIDE SEQUENCE [LARGE SCALE GENOMIC DNA]</scope>
    <source>
        <strain evidence="2">AQ028</strain>
        <tissue evidence="2">Male pupae</tissue>
    </source>
</reference>
<dbReference type="Pfam" id="PF02498">
    <property type="entry name" value="Bro-N"/>
    <property type="match status" value="1"/>
</dbReference>
<comment type="caution">
    <text evidence="2">The sequence shown here is derived from an EMBL/GenBank/DDBJ whole genome shotgun (WGS) entry which is preliminary data.</text>
</comment>
<dbReference type="PROSITE" id="PS51750">
    <property type="entry name" value="BRO_N"/>
    <property type="match status" value="1"/>
</dbReference>
<accession>A0ABD0SWD6</accession>
<dbReference type="Proteomes" id="UP001549921">
    <property type="component" value="Unassembled WGS sequence"/>
</dbReference>